<evidence type="ECO:0000313" key="1">
    <source>
        <dbReference type="EMBL" id="KAF2095995.1"/>
    </source>
</evidence>
<keyword evidence="2" id="KW-1185">Reference proteome</keyword>
<comment type="caution">
    <text evidence="1">The sequence shown here is derived from an EMBL/GenBank/DDBJ whole genome shotgun (WGS) entry which is preliminary data.</text>
</comment>
<dbReference type="EMBL" id="ML978130">
    <property type="protein sequence ID" value="KAF2095995.1"/>
    <property type="molecule type" value="Genomic_DNA"/>
</dbReference>
<evidence type="ECO:0000313" key="2">
    <source>
        <dbReference type="Proteomes" id="UP000799772"/>
    </source>
</evidence>
<gene>
    <name evidence="1" type="ORF">NA57DRAFT_59055</name>
</gene>
<dbReference type="AlphaFoldDB" id="A0A9P4M3R0"/>
<evidence type="ECO:0008006" key="3">
    <source>
        <dbReference type="Google" id="ProtNLM"/>
    </source>
</evidence>
<sequence length="416" mass="46358">MALDMAASLTGLATAGIKLSAVLYDYCRSVSQADANASNIAREVELTSNTLKSVGNVFQQHDIEGSVSPGAIDDVRGFIHQCESIFQEVQQLTNRTTRRQLDGRPRLPTLHKFLWPITREPQIELLQRRLESLKTNLTLMLEVLSFASGTANRKLMEATMRMECERIRDLHFRSKSQQSAIDALQERISEMEFSRTQIDIGLEIPPIMSEQPSNSNCSSISASSIAVDSFKPSPLKRKPISRSSTSIEQLDADTSDSSKINELEVCLWKADTLACQVATIERTLFGKEQNDESALLHQALPQAMISPPPVTQIPQQTLRPEDTDLELGPPPPLPPPRGFLDAQNVRWDNRPPRAIFSGVLGGPGSPGTMHGVQMRRPVKRMVQFSGRSKMHTTKFASWDPTFCVVDELLARWIIRT</sequence>
<dbReference type="InterPro" id="IPR039327">
    <property type="entry name" value="CON7-like"/>
</dbReference>
<dbReference type="Proteomes" id="UP000799772">
    <property type="component" value="Unassembled WGS sequence"/>
</dbReference>
<dbReference type="OrthoDB" id="5431013at2759"/>
<dbReference type="PANTHER" id="PTHR36167">
    <property type="entry name" value="C2H2 FINGER DOMAIN TRANSCRIPTION FACTOR (EUROFUNG)-RELATED"/>
    <property type="match status" value="1"/>
</dbReference>
<protein>
    <recommendedName>
        <fullName evidence="3">Fungal N-terminal domain-containing protein</fullName>
    </recommendedName>
</protein>
<dbReference type="GO" id="GO:0006355">
    <property type="term" value="P:regulation of DNA-templated transcription"/>
    <property type="evidence" value="ECO:0007669"/>
    <property type="project" value="InterPro"/>
</dbReference>
<organism evidence="1 2">
    <name type="scientific">Rhizodiscina lignyota</name>
    <dbReference type="NCBI Taxonomy" id="1504668"/>
    <lineage>
        <taxon>Eukaryota</taxon>
        <taxon>Fungi</taxon>
        <taxon>Dikarya</taxon>
        <taxon>Ascomycota</taxon>
        <taxon>Pezizomycotina</taxon>
        <taxon>Dothideomycetes</taxon>
        <taxon>Pleosporomycetidae</taxon>
        <taxon>Aulographales</taxon>
        <taxon>Rhizodiscinaceae</taxon>
        <taxon>Rhizodiscina</taxon>
    </lineage>
</organism>
<proteinExistence type="predicted"/>
<name>A0A9P4M3R0_9PEZI</name>
<reference evidence="1" key="1">
    <citation type="journal article" date="2020" name="Stud. Mycol.">
        <title>101 Dothideomycetes genomes: a test case for predicting lifestyles and emergence of pathogens.</title>
        <authorList>
            <person name="Haridas S."/>
            <person name="Albert R."/>
            <person name="Binder M."/>
            <person name="Bloem J."/>
            <person name="Labutti K."/>
            <person name="Salamov A."/>
            <person name="Andreopoulos B."/>
            <person name="Baker S."/>
            <person name="Barry K."/>
            <person name="Bills G."/>
            <person name="Bluhm B."/>
            <person name="Cannon C."/>
            <person name="Castanera R."/>
            <person name="Culley D."/>
            <person name="Daum C."/>
            <person name="Ezra D."/>
            <person name="Gonzalez J."/>
            <person name="Henrissat B."/>
            <person name="Kuo A."/>
            <person name="Liang C."/>
            <person name="Lipzen A."/>
            <person name="Lutzoni F."/>
            <person name="Magnuson J."/>
            <person name="Mondo S."/>
            <person name="Nolan M."/>
            <person name="Ohm R."/>
            <person name="Pangilinan J."/>
            <person name="Park H.-J."/>
            <person name="Ramirez L."/>
            <person name="Alfaro M."/>
            <person name="Sun H."/>
            <person name="Tritt A."/>
            <person name="Yoshinaga Y."/>
            <person name="Zwiers L.-H."/>
            <person name="Turgeon B."/>
            <person name="Goodwin S."/>
            <person name="Spatafora J."/>
            <person name="Crous P."/>
            <person name="Grigoriev I."/>
        </authorList>
    </citation>
    <scope>NUCLEOTIDE SEQUENCE</scope>
    <source>
        <strain evidence="1">CBS 133067</strain>
    </source>
</reference>
<dbReference type="PANTHER" id="PTHR36167:SF4">
    <property type="entry name" value="FUNGAL N-TERMINAL DOMAIN-CONTAINING PROTEIN"/>
    <property type="match status" value="1"/>
</dbReference>
<accession>A0A9P4M3R0</accession>